<dbReference type="AlphaFoldDB" id="A0A0K2T8P0"/>
<accession>A0A0K2T8P0</accession>
<protein>
    <submittedName>
        <fullName evidence="2">Uncharacterized protein</fullName>
    </submittedName>
</protein>
<reference evidence="2" key="1">
    <citation type="submission" date="2014-05" db="EMBL/GenBank/DDBJ databases">
        <authorList>
            <person name="Chronopoulou M."/>
        </authorList>
    </citation>
    <scope>NUCLEOTIDE SEQUENCE</scope>
    <source>
        <tissue evidence="2">Whole organism</tissue>
    </source>
</reference>
<evidence type="ECO:0000256" key="1">
    <source>
        <dbReference type="SAM" id="Phobius"/>
    </source>
</evidence>
<keyword evidence="1" id="KW-0472">Membrane</keyword>
<sequence length="35" mass="4162">MTPRIIAVGWFFVLNIQKVIYISICYFGCFSYCQH</sequence>
<evidence type="ECO:0000313" key="2">
    <source>
        <dbReference type="EMBL" id="CDW21937.1"/>
    </source>
</evidence>
<keyword evidence="1" id="KW-1133">Transmembrane helix</keyword>
<dbReference type="EMBL" id="HACA01004576">
    <property type="protein sequence ID" value="CDW21937.1"/>
    <property type="molecule type" value="Transcribed_RNA"/>
</dbReference>
<feature type="transmembrane region" description="Helical" evidence="1">
    <location>
        <begin position="6"/>
        <end position="29"/>
    </location>
</feature>
<proteinExistence type="predicted"/>
<name>A0A0K2T8P0_LEPSM</name>
<keyword evidence="1" id="KW-0812">Transmembrane</keyword>
<organism evidence="2">
    <name type="scientific">Lepeophtheirus salmonis</name>
    <name type="common">Salmon louse</name>
    <name type="synonym">Caligus salmonis</name>
    <dbReference type="NCBI Taxonomy" id="72036"/>
    <lineage>
        <taxon>Eukaryota</taxon>
        <taxon>Metazoa</taxon>
        <taxon>Ecdysozoa</taxon>
        <taxon>Arthropoda</taxon>
        <taxon>Crustacea</taxon>
        <taxon>Multicrustacea</taxon>
        <taxon>Hexanauplia</taxon>
        <taxon>Copepoda</taxon>
        <taxon>Siphonostomatoida</taxon>
        <taxon>Caligidae</taxon>
        <taxon>Lepeophtheirus</taxon>
    </lineage>
</organism>